<reference evidence="1" key="1">
    <citation type="submission" date="2021-03" db="EMBL/GenBank/DDBJ databases">
        <authorList>
            <consortium name="DOE Joint Genome Institute"/>
            <person name="Ahrendt S."/>
            <person name="Looney B.P."/>
            <person name="Miyauchi S."/>
            <person name="Morin E."/>
            <person name="Drula E."/>
            <person name="Courty P.E."/>
            <person name="Chicoki N."/>
            <person name="Fauchery L."/>
            <person name="Kohler A."/>
            <person name="Kuo A."/>
            <person name="Labutti K."/>
            <person name="Pangilinan J."/>
            <person name="Lipzen A."/>
            <person name="Riley R."/>
            <person name="Andreopoulos W."/>
            <person name="He G."/>
            <person name="Johnson J."/>
            <person name="Barry K.W."/>
            <person name="Grigoriev I.V."/>
            <person name="Nagy L."/>
            <person name="Hibbett D."/>
            <person name="Henrissat B."/>
            <person name="Matheny P.B."/>
            <person name="Labbe J."/>
            <person name="Martin F."/>
        </authorList>
    </citation>
    <scope>NUCLEOTIDE SEQUENCE</scope>
    <source>
        <strain evidence="1">HHB10654</strain>
    </source>
</reference>
<evidence type="ECO:0000313" key="1">
    <source>
        <dbReference type="EMBL" id="KAI0061985.1"/>
    </source>
</evidence>
<evidence type="ECO:0000313" key="2">
    <source>
        <dbReference type="Proteomes" id="UP000814140"/>
    </source>
</evidence>
<gene>
    <name evidence="1" type="ORF">BV25DRAFT_1916290</name>
</gene>
<dbReference type="EMBL" id="MU277209">
    <property type="protein sequence ID" value="KAI0061985.1"/>
    <property type="molecule type" value="Genomic_DNA"/>
</dbReference>
<reference evidence="1" key="2">
    <citation type="journal article" date="2022" name="New Phytol.">
        <title>Evolutionary transition to the ectomycorrhizal habit in the genomes of a hyperdiverse lineage of mushroom-forming fungi.</title>
        <authorList>
            <person name="Looney B."/>
            <person name="Miyauchi S."/>
            <person name="Morin E."/>
            <person name="Drula E."/>
            <person name="Courty P.E."/>
            <person name="Kohler A."/>
            <person name="Kuo A."/>
            <person name="LaButti K."/>
            <person name="Pangilinan J."/>
            <person name="Lipzen A."/>
            <person name="Riley R."/>
            <person name="Andreopoulos W."/>
            <person name="He G."/>
            <person name="Johnson J."/>
            <person name="Nolan M."/>
            <person name="Tritt A."/>
            <person name="Barry K.W."/>
            <person name="Grigoriev I.V."/>
            <person name="Nagy L.G."/>
            <person name="Hibbett D."/>
            <person name="Henrissat B."/>
            <person name="Matheny P.B."/>
            <person name="Labbe J."/>
            <person name="Martin F.M."/>
        </authorList>
    </citation>
    <scope>NUCLEOTIDE SEQUENCE</scope>
    <source>
        <strain evidence="1">HHB10654</strain>
    </source>
</reference>
<name>A0ACB8SZV8_9AGAM</name>
<protein>
    <submittedName>
        <fullName evidence="1">Uncharacterized protein</fullName>
    </submittedName>
</protein>
<keyword evidence="2" id="KW-1185">Reference proteome</keyword>
<dbReference type="Proteomes" id="UP000814140">
    <property type="component" value="Unassembled WGS sequence"/>
</dbReference>
<organism evidence="1 2">
    <name type="scientific">Artomyces pyxidatus</name>
    <dbReference type="NCBI Taxonomy" id="48021"/>
    <lineage>
        <taxon>Eukaryota</taxon>
        <taxon>Fungi</taxon>
        <taxon>Dikarya</taxon>
        <taxon>Basidiomycota</taxon>
        <taxon>Agaricomycotina</taxon>
        <taxon>Agaricomycetes</taxon>
        <taxon>Russulales</taxon>
        <taxon>Auriscalpiaceae</taxon>
        <taxon>Artomyces</taxon>
    </lineage>
</organism>
<comment type="caution">
    <text evidence="1">The sequence shown here is derived from an EMBL/GenBank/DDBJ whole genome shotgun (WGS) entry which is preliminary data.</text>
</comment>
<accession>A0ACB8SZV8</accession>
<sequence>MVSRAPSVENEDAPANTAVLSNNEQVKTVLTGSFEGVPVTFTGRATQVPANSDILPLDIRTQLKSVTMKNVLVVRRRTRSGLEYLNGSSTRTVAVTIFDPWQPSNVMGNPVRGHMVMVSPTLVLPVTGDLPNEMACARRGNCLRKIREMLGDVPAELEHNDFHHIRVWLRDRAVVWSAMYIAGNVRAKYRKVSESPELLAYKAQPRSTPFETPSRLRVIDYKTRRTVERVKMAKLSDAEYRVELAQAVRSRLKLGLMDEMEADVDESDGEGSGDEARLVHSPEV</sequence>
<proteinExistence type="predicted"/>